<gene>
    <name evidence="2" type="ORF">C1876_09015</name>
    <name evidence="3" type="ORF">DMP09_02230</name>
</gene>
<comment type="caution">
    <text evidence="3">The sequence shown here is derived from an EMBL/GenBank/DDBJ whole genome shotgun (WGS) entry which is preliminary data.</text>
</comment>
<evidence type="ECO:0008006" key="6">
    <source>
        <dbReference type="Google" id="ProtNLM"/>
    </source>
</evidence>
<evidence type="ECO:0000313" key="4">
    <source>
        <dbReference type="Proteomes" id="UP000253817"/>
    </source>
</evidence>
<keyword evidence="1" id="KW-0812">Transmembrane</keyword>
<dbReference type="RefSeq" id="WP_114546391.1">
    <property type="nucleotide sequence ID" value="NZ_JAQEEH010000004.1"/>
</dbReference>
<dbReference type="Proteomes" id="UP000253817">
    <property type="component" value="Unassembled WGS sequence"/>
</dbReference>
<evidence type="ECO:0000313" key="3">
    <source>
        <dbReference type="EMBL" id="RNM42905.1"/>
    </source>
</evidence>
<protein>
    <recommendedName>
        <fullName evidence="6">DUF1648 domain-containing protein</fullName>
    </recommendedName>
</protein>
<evidence type="ECO:0000256" key="1">
    <source>
        <dbReference type="SAM" id="Phobius"/>
    </source>
</evidence>
<keyword evidence="4" id="KW-1185">Reference proteome</keyword>
<reference evidence="3" key="3">
    <citation type="journal article" date="2019" name="Microbiol. Resour. Announc.">
        <title>Draft Genome Sequences of Type Strains of Gordonibacter faecihominis, Paraeggerthella hongkongensis, Parvibacter caecicola,Slackia equolifaciens, Slackia faecicanis, and Slackia isoflavoniconvertens.</title>
        <authorList>
            <person name="Danylec N."/>
            <person name="Stoll D.A."/>
            <person name="Dotsch A."/>
            <person name="Huch M."/>
        </authorList>
    </citation>
    <scope>NUCLEOTIDE SEQUENCE</scope>
    <source>
        <strain evidence="3">DSM 16107</strain>
    </source>
</reference>
<dbReference type="OrthoDB" id="10001490at2"/>
<organism evidence="3 5">
    <name type="scientific">Eggerthella sinensis</name>
    <dbReference type="NCBI Taxonomy" id="242230"/>
    <lineage>
        <taxon>Bacteria</taxon>
        <taxon>Bacillati</taxon>
        <taxon>Actinomycetota</taxon>
        <taxon>Coriobacteriia</taxon>
        <taxon>Eggerthellales</taxon>
        <taxon>Eggerthellaceae</taxon>
        <taxon>Eggerthella</taxon>
    </lineage>
</organism>
<keyword evidence="1" id="KW-1133">Transmembrane helix</keyword>
<dbReference type="EMBL" id="PPTT01000013">
    <property type="protein sequence ID" value="RDB68818.1"/>
    <property type="molecule type" value="Genomic_DNA"/>
</dbReference>
<accession>A0A3N0J161</accession>
<evidence type="ECO:0000313" key="5">
    <source>
        <dbReference type="Proteomes" id="UP000270112"/>
    </source>
</evidence>
<proteinExistence type="predicted"/>
<dbReference type="EMBL" id="QICC01000005">
    <property type="protein sequence ID" value="RNM42905.1"/>
    <property type="molecule type" value="Genomic_DNA"/>
</dbReference>
<feature type="transmembrane region" description="Helical" evidence="1">
    <location>
        <begin position="89"/>
        <end position="109"/>
    </location>
</feature>
<reference evidence="5" key="2">
    <citation type="submission" date="2018-05" db="EMBL/GenBank/DDBJ databases">
        <title>Genome Sequencing of selected type strains of the family Eggerthellaceae.</title>
        <authorList>
            <person name="Danylec N."/>
            <person name="Stoll D.A."/>
            <person name="Doetsch A."/>
            <person name="Huch M."/>
        </authorList>
    </citation>
    <scope>NUCLEOTIDE SEQUENCE [LARGE SCALE GENOMIC DNA]</scope>
    <source>
        <strain evidence="5">DSM 16107</strain>
    </source>
</reference>
<keyword evidence="1" id="KW-0472">Membrane</keyword>
<sequence length="110" mass="11093">MGAYEGKARGRCEGTVLEGRAGLAVALALGVAALAFMALEWFLLPDQVVVQFGISGEHYGPKAVVVLITAALGVGGAAWLGVSRAKTGLLLSAVGSGLALVTLAINLVLF</sequence>
<feature type="transmembrane region" description="Helical" evidence="1">
    <location>
        <begin position="63"/>
        <end position="82"/>
    </location>
</feature>
<reference evidence="2 4" key="1">
    <citation type="journal article" date="2018" name="Elife">
        <title>Discovery and characterization of a prevalent human gut bacterial enzyme sufficient for the inactivation of a family of plant toxins.</title>
        <authorList>
            <person name="Koppel N."/>
            <person name="Bisanz J.E."/>
            <person name="Pandelia M.E."/>
            <person name="Turnbaugh P.J."/>
            <person name="Balskus E.P."/>
        </authorList>
    </citation>
    <scope>NUCLEOTIDE SEQUENCE [LARGE SCALE GENOMIC DNA]</scope>
    <source>
        <strain evidence="2 4">DSM 16107</strain>
    </source>
</reference>
<name>A0A3N0J161_9ACTN</name>
<dbReference type="Proteomes" id="UP000270112">
    <property type="component" value="Unassembled WGS sequence"/>
</dbReference>
<dbReference type="AlphaFoldDB" id="A0A3N0J161"/>
<feature type="transmembrane region" description="Helical" evidence="1">
    <location>
        <begin position="21"/>
        <end position="43"/>
    </location>
</feature>
<evidence type="ECO:0000313" key="2">
    <source>
        <dbReference type="EMBL" id="RDB68818.1"/>
    </source>
</evidence>